<dbReference type="InParanoid" id="A0A2P5EJX9"/>
<accession>A0A2P5EJX9</accession>
<protein>
    <submittedName>
        <fullName evidence="1">Uncharacterized protein</fullName>
    </submittedName>
</protein>
<dbReference type="OrthoDB" id="1716624at2759"/>
<dbReference type="Proteomes" id="UP000237000">
    <property type="component" value="Unassembled WGS sequence"/>
</dbReference>
<evidence type="ECO:0000313" key="2">
    <source>
        <dbReference type="Proteomes" id="UP000237000"/>
    </source>
</evidence>
<reference evidence="2" key="1">
    <citation type="submission" date="2016-06" db="EMBL/GenBank/DDBJ databases">
        <title>Parallel loss of symbiosis genes in relatives of nitrogen-fixing non-legume Parasponia.</title>
        <authorList>
            <person name="Van Velzen R."/>
            <person name="Holmer R."/>
            <person name="Bu F."/>
            <person name="Rutten L."/>
            <person name="Van Zeijl A."/>
            <person name="Liu W."/>
            <person name="Santuari L."/>
            <person name="Cao Q."/>
            <person name="Sharma T."/>
            <person name="Shen D."/>
            <person name="Roswanjaya Y."/>
            <person name="Wardhani T."/>
            <person name="Kalhor M.S."/>
            <person name="Jansen J."/>
            <person name="Van den Hoogen J."/>
            <person name="Gungor B."/>
            <person name="Hartog M."/>
            <person name="Hontelez J."/>
            <person name="Verver J."/>
            <person name="Yang W.-C."/>
            <person name="Schijlen E."/>
            <person name="Repin R."/>
            <person name="Schilthuizen M."/>
            <person name="Schranz E."/>
            <person name="Heidstra R."/>
            <person name="Miyata K."/>
            <person name="Fedorova E."/>
            <person name="Kohlen W."/>
            <person name="Bisseling T."/>
            <person name="Smit S."/>
            <person name="Geurts R."/>
        </authorList>
    </citation>
    <scope>NUCLEOTIDE SEQUENCE [LARGE SCALE GENOMIC DNA]</scope>
    <source>
        <strain evidence="2">cv. RG33-2</strain>
    </source>
</reference>
<sequence>MACIKTWNADSIQVPIGPVTRVRAKKFKESFNGLVQSIWTEINSWRPRRMMLYMVHK</sequence>
<dbReference type="EMBL" id="JXTC01000142">
    <property type="protein sequence ID" value="PON85823.1"/>
    <property type="molecule type" value="Genomic_DNA"/>
</dbReference>
<name>A0A2P5EJX9_TREOI</name>
<comment type="caution">
    <text evidence="1">The sequence shown here is derived from an EMBL/GenBank/DDBJ whole genome shotgun (WGS) entry which is preliminary data.</text>
</comment>
<evidence type="ECO:0000313" key="1">
    <source>
        <dbReference type="EMBL" id="PON85823.1"/>
    </source>
</evidence>
<proteinExistence type="predicted"/>
<gene>
    <name evidence="1" type="ORF">TorRG33x02_184320</name>
</gene>
<dbReference type="AlphaFoldDB" id="A0A2P5EJX9"/>
<keyword evidence="2" id="KW-1185">Reference proteome</keyword>
<feature type="non-terminal residue" evidence="1">
    <location>
        <position position="57"/>
    </location>
</feature>
<organism evidence="1 2">
    <name type="scientific">Trema orientale</name>
    <name type="common">Charcoal tree</name>
    <name type="synonym">Celtis orientalis</name>
    <dbReference type="NCBI Taxonomy" id="63057"/>
    <lineage>
        <taxon>Eukaryota</taxon>
        <taxon>Viridiplantae</taxon>
        <taxon>Streptophyta</taxon>
        <taxon>Embryophyta</taxon>
        <taxon>Tracheophyta</taxon>
        <taxon>Spermatophyta</taxon>
        <taxon>Magnoliopsida</taxon>
        <taxon>eudicotyledons</taxon>
        <taxon>Gunneridae</taxon>
        <taxon>Pentapetalae</taxon>
        <taxon>rosids</taxon>
        <taxon>fabids</taxon>
        <taxon>Rosales</taxon>
        <taxon>Cannabaceae</taxon>
        <taxon>Trema</taxon>
    </lineage>
</organism>